<dbReference type="CDD" id="cd12439">
    <property type="entry name" value="RRM_TRMT2A"/>
    <property type="match status" value="1"/>
</dbReference>
<accession>A0AAW1ANL8</accession>
<name>A0AAW1ANL8_CROAD</name>
<dbReference type="PROSITE" id="PS51687">
    <property type="entry name" value="SAM_MT_RNA_M5U"/>
    <property type="match status" value="1"/>
</dbReference>
<gene>
    <name evidence="10" type="ORF">NXF25_017924</name>
</gene>
<evidence type="ECO:0000313" key="11">
    <source>
        <dbReference type="Proteomes" id="UP001474421"/>
    </source>
</evidence>
<comment type="catalytic activity">
    <reaction evidence="5">
        <text>uridine(54) in tRNA + S-adenosyl-L-methionine = 5-methyluridine(54) in tRNA + S-adenosyl-L-homocysteine + H(+)</text>
        <dbReference type="Rhea" id="RHEA:42712"/>
        <dbReference type="Rhea" id="RHEA-COMP:10167"/>
        <dbReference type="Rhea" id="RHEA-COMP:10193"/>
        <dbReference type="ChEBI" id="CHEBI:15378"/>
        <dbReference type="ChEBI" id="CHEBI:57856"/>
        <dbReference type="ChEBI" id="CHEBI:59789"/>
        <dbReference type="ChEBI" id="CHEBI:65315"/>
        <dbReference type="ChEBI" id="CHEBI:74447"/>
        <dbReference type="EC" id="2.1.1.35"/>
    </reaction>
    <physiologicalReaction direction="left-to-right" evidence="5">
        <dbReference type="Rhea" id="RHEA:42713"/>
    </physiologicalReaction>
</comment>
<feature type="region of interest" description="Disordered" evidence="8">
    <location>
        <begin position="768"/>
        <end position="814"/>
    </location>
</feature>
<dbReference type="AlphaFoldDB" id="A0AAW1ANL8"/>
<evidence type="ECO:0000256" key="8">
    <source>
        <dbReference type="SAM" id="MobiDB-lite"/>
    </source>
</evidence>
<feature type="binding site" evidence="7">
    <location>
        <position position="634"/>
    </location>
    <ligand>
        <name>S-adenosyl-L-methionine</name>
        <dbReference type="ChEBI" id="CHEBI:59789"/>
    </ligand>
</feature>
<feature type="region of interest" description="Disordered" evidence="8">
    <location>
        <begin position="116"/>
        <end position="137"/>
    </location>
</feature>
<dbReference type="Gene3D" id="3.40.50.150">
    <property type="entry name" value="Vaccinia Virus protein VP39"/>
    <property type="match status" value="1"/>
</dbReference>
<feature type="compositionally biased region" description="Basic and acidic residues" evidence="8">
    <location>
        <begin position="780"/>
        <end position="792"/>
    </location>
</feature>
<comment type="caution">
    <text evidence="10">The sequence shown here is derived from an EMBL/GenBank/DDBJ whole genome shotgun (WGS) entry which is preliminary data.</text>
</comment>
<dbReference type="GO" id="GO:0030697">
    <property type="term" value="F:tRNA (uracil(54)-C5)-methyltransferase activity, S-adenosyl methionine-dependent"/>
    <property type="evidence" value="ECO:0007669"/>
    <property type="project" value="UniProtKB-EC"/>
</dbReference>
<dbReference type="EC" id="2.1.1.35" evidence="4"/>
<evidence type="ECO:0000256" key="1">
    <source>
        <dbReference type="ARBA" id="ARBA00022603"/>
    </source>
</evidence>
<evidence type="ECO:0000313" key="10">
    <source>
        <dbReference type="EMBL" id="KAK9391535.1"/>
    </source>
</evidence>
<feature type="region of interest" description="Disordered" evidence="8">
    <location>
        <begin position="181"/>
        <end position="211"/>
    </location>
</feature>
<feature type="compositionally biased region" description="Basic and acidic residues" evidence="8">
    <location>
        <begin position="59"/>
        <end position="68"/>
    </location>
</feature>
<dbReference type="InterPro" id="IPR010280">
    <property type="entry name" value="U5_MeTrfase_fam"/>
</dbReference>
<feature type="binding site" evidence="7">
    <location>
        <position position="584"/>
    </location>
    <ligand>
        <name>S-adenosyl-L-methionine</name>
        <dbReference type="ChEBI" id="CHEBI:59789"/>
    </ligand>
</feature>
<feature type="compositionally biased region" description="Basic and acidic residues" evidence="8">
    <location>
        <begin position="128"/>
        <end position="137"/>
    </location>
</feature>
<dbReference type="GO" id="GO:0006396">
    <property type="term" value="P:RNA processing"/>
    <property type="evidence" value="ECO:0007669"/>
    <property type="project" value="InterPro"/>
</dbReference>
<organism evidence="10 11">
    <name type="scientific">Crotalus adamanteus</name>
    <name type="common">Eastern diamondback rattlesnake</name>
    <dbReference type="NCBI Taxonomy" id="8729"/>
    <lineage>
        <taxon>Eukaryota</taxon>
        <taxon>Metazoa</taxon>
        <taxon>Chordata</taxon>
        <taxon>Craniata</taxon>
        <taxon>Vertebrata</taxon>
        <taxon>Euteleostomi</taxon>
        <taxon>Lepidosauria</taxon>
        <taxon>Squamata</taxon>
        <taxon>Bifurcata</taxon>
        <taxon>Unidentata</taxon>
        <taxon>Episquamata</taxon>
        <taxon>Toxicofera</taxon>
        <taxon>Serpentes</taxon>
        <taxon>Colubroidea</taxon>
        <taxon>Viperidae</taxon>
        <taxon>Crotalinae</taxon>
        <taxon>Crotalus</taxon>
    </lineage>
</organism>
<evidence type="ECO:0000256" key="3">
    <source>
        <dbReference type="ARBA" id="ARBA00022691"/>
    </source>
</evidence>
<dbReference type="CDD" id="cd02440">
    <property type="entry name" value="AdoMet_MTases"/>
    <property type="match status" value="1"/>
</dbReference>
<dbReference type="PANTHER" id="PTHR45904:SF2">
    <property type="entry name" value="TRNA (URACIL-5-)-METHYLTRANSFERASE HOMOLOG A"/>
    <property type="match status" value="1"/>
</dbReference>
<feature type="active site" description="Nucleophile" evidence="7">
    <location>
        <position position="711"/>
    </location>
</feature>
<protein>
    <recommendedName>
        <fullName evidence="4">tRNA (uracil(54)-C(5))-methyltransferase</fullName>
        <ecNumber evidence="4">2.1.1.35</ecNumber>
    </recommendedName>
</protein>
<dbReference type="InterPro" id="IPR034262">
    <property type="entry name" value="TRMT2A_RRM"/>
</dbReference>
<dbReference type="Gene3D" id="2.40.50.1070">
    <property type="match status" value="1"/>
</dbReference>
<dbReference type="Pfam" id="PF05958">
    <property type="entry name" value="tRNA_U5-meth_tr"/>
    <property type="match status" value="1"/>
</dbReference>
<keyword evidence="1 7" id="KW-0489">Methyltransferase</keyword>
<keyword evidence="6" id="KW-0694">RNA-binding</keyword>
<reference evidence="10 11" key="1">
    <citation type="journal article" date="2024" name="Proc. Natl. Acad. Sci. U.S.A.">
        <title>The genetic regulatory architecture and epigenomic basis for age-related changes in rattlesnake venom.</title>
        <authorList>
            <person name="Hogan M.P."/>
            <person name="Holding M.L."/>
            <person name="Nystrom G.S."/>
            <person name="Colston T.J."/>
            <person name="Bartlett D.A."/>
            <person name="Mason A.J."/>
            <person name="Ellsworth S.A."/>
            <person name="Rautsaw R.M."/>
            <person name="Lawrence K.C."/>
            <person name="Strickland J.L."/>
            <person name="He B."/>
            <person name="Fraser P."/>
            <person name="Margres M.J."/>
            <person name="Gilbert D.M."/>
            <person name="Gibbs H.L."/>
            <person name="Parkinson C.L."/>
            <person name="Rokyta D.R."/>
        </authorList>
    </citation>
    <scope>NUCLEOTIDE SEQUENCE [LARGE SCALE GENOMIC DNA]</scope>
    <source>
        <strain evidence="10">DRR0105</strain>
    </source>
</reference>
<dbReference type="PROSITE" id="PS50102">
    <property type="entry name" value="RRM"/>
    <property type="match status" value="1"/>
</dbReference>
<dbReference type="EMBL" id="JAOTOJ010000018">
    <property type="protein sequence ID" value="KAK9391535.1"/>
    <property type="molecule type" value="Genomic_DNA"/>
</dbReference>
<feature type="domain" description="RRM" evidence="9">
    <location>
        <begin position="230"/>
        <end position="303"/>
    </location>
</feature>
<dbReference type="GO" id="GO:0032259">
    <property type="term" value="P:methylation"/>
    <property type="evidence" value="ECO:0007669"/>
    <property type="project" value="UniProtKB-KW"/>
</dbReference>
<feature type="region of interest" description="Disordered" evidence="8">
    <location>
        <begin position="309"/>
        <end position="338"/>
    </location>
</feature>
<dbReference type="InterPro" id="IPR012677">
    <property type="entry name" value="Nucleotide-bd_a/b_plait_sf"/>
</dbReference>
<keyword evidence="2 7" id="KW-0808">Transferase</keyword>
<dbReference type="Proteomes" id="UP001474421">
    <property type="component" value="Unassembled WGS sequence"/>
</dbReference>
<dbReference type="GO" id="GO:0003723">
    <property type="term" value="F:RNA binding"/>
    <property type="evidence" value="ECO:0007669"/>
    <property type="project" value="UniProtKB-UniRule"/>
</dbReference>
<evidence type="ECO:0000256" key="5">
    <source>
        <dbReference type="ARBA" id="ARBA00047278"/>
    </source>
</evidence>
<feature type="compositionally biased region" description="Low complexity" evidence="8">
    <location>
        <begin position="1"/>
        <end position="20"/>
    </location>
</feature>
<proteinExistence type="inferred from homology"/>
<evidence type="ECO:0000256" key="4">
    <source>
        <dbReference type="ARBA" id="ARBA00033763"/>
    </source>
</evidence>
<feature type="compositionally biased region" description="Polar residues" evidence="8">
    <location>
        <begin position="199"/>
        <end position="211"/>
    </location>
</feature>
<dbReference type="Pfam" id="PF00076">
    <property type="entry name" value="RRM_1"/>
    <property type="match status" value="1"/>
</dbReference>
<evidence type="ECO:0000259" key="9">
    <source>
        <dbReference type="PROSITE" id="PS50102"/>
    </source>
</evidence>
<dbReference type="SUPFAM" id="SSF54928">
    <property type="entry name" value="RNA-binding domain, RBD"/>
    <property type="match status" value="1"/>
</dbReference>
<dbReference type="InterPro" id="IPR035979">
    <property type="entry name" value="RBD_domain_sf"/>
</dbReference>
<evidence type="ECO:0000256" key="7">
    <source>
        <dbReference type="PROSITE-ProRule" id="PRU01024"/>
    </source>
</evidence>
<evidence type="ECO:0000256" key="6">
    <source>
        <dbReference type="PROSITE-ProRule" id="PRU00176"/>
    </source>
</evidence>
<comment type="similarity">
    <text evidence="7">Belongs to the class I-like SAM-binding methyltransferase superfamily. RNA M5U methyltransferase family.</text>
</comment>
<dbReference type="PANTHER" id="PTHR45904">
    <property type="entry name" value="TRNA (URACIL-5-)-METHYLTRANSFERASE"/>
    <property type="match status" value="1"/>
</dbReference>
<feature type="compositionally biased region" description="Polar residues" evidence="8">
    <location>
        <begin position="805"/>
        <end position="814"/>
    </location>
</feature>
<feature type="binding site" evidence="7">
    <location>
        <position position="683"/>
    </location>
    <ligand>
        <name>S-adenosyl-L-methionine</name>
        <dbReference type="ChEBI" id="CHEBI:59789"/>
    </ligand>
</feature>
<dbReference type="InterPro" id="IPR000504">
    <property type="entry name" value="RRM_dom"/>
</dbReference>
<sequence length="814" mass="89495">MGSAPAAQATPTAARAAARPDGNVGLTATAASKTKKKKTAAGPLIAVLPRPAGGQADFPRVREGEERPGLSNVGRPHARARFPPAFPSALARPLRSGGDAQPDARARARMNIRGFFFSSPSGEGRGGGGEKKEKPERGRATLLTRRYAGSALFFAPARSLPGGRLEVRARRWPRVAERMEGNDDAVGSGDTKCAAPESVVQTEETNTGNTSDASSMYRYIKEDLFTSEIYKVELQNLPKYIGFSEVKKFLARYGLNPHKIKLMGKQTFAFVTFKSEEERDKAMKVLHGVRWKNRNLGVRLAKPKADPILKKRRREEGAEEVSAKRPASSKDGEEESLSKQIADVVTPLWTIPYEDQLVKKKQQCQEVLAKLTREVGNNNRALLPWLFLQKEKHDGLCCSLEGVKPSPLQTEYRNKCEFLIGSGPNQEDKTVGFRLGKYKGGSCAVVDPFDTIHVPAAAKKVVRAFQDYIRSTSYRVYSPETYEGHWKQLTVRTSLDGQVMAIAYFNPQKLSQEERATLQSSMATYFTEGPGKDSGITSLYFVEEGQRKSPNREDLILNNIAGDKYIQENLLGLKFRISPHAFFQVNTKAAEVLYSTIQDWVEINQDTTVLDVCCGTGSIGISLAQKVKKVIGVELCEEAVEDAKANAQLNGLMNVELHCGKAEELVPHLVNTLALHNTITIVDPPRAGLHSKVILAIRKAEHLKKLLYVSCNPRAAMNNFVDLCRAPSHRVKGSPFRIIKAAAVDLFPHTMHCEMLFFFERIEYPNSKASSGPAGSAEIPDVKPADIPDVKSQEATSLKADTADSPKTATECPS</sequence>
<keyword evidence="11" id="KW-1185">Reference proteome</keyword>
<dbReference type="InterPro" id="IPR029063">
    <property type="entry name" value="SAM-dependent_MTases_sf"/>
</dbReference>
<evidence type="ECO:0000256" key="2">
    <source>
        <dbReference type="ARBA" id="ARBA00022679"/>
    </source>
</evidence>
<feature type="region of interest" description="Disordered" evidence="8">
    <location>
        <begin position="1"/>
        <end position="80"/>
    </location>
</feature>
<keyword evidence="3 7" id="KW-0949">S-adenosyl-L-methionine</keyword>
<dbReference type="Gene3D" id="3.30.70.330">
    <property type="match status" value="1"/>
</dbReference>
<comment type="caution">
    <text evidence="7">Lacks conserved residue(s) required for the propagation of feature annotation.</text>
</comment>
<dbReference type="SUPFAM" id="SSF53335">
    <property type="entry name" value="S-adenosyl-L-methionine-dependent methyltransferases"/>
    <property type="match status" value="1"/>
</dbReference>
<dbReference type="InterPro" id="IPR045850">
    <property type="entry name" value="TRM2_met"/>
</dbReference>